<evidence type="ECO:0000313" key="2">
    <source>
        <dbReference type="EMBL" id="KAB2636646.1"/>
    </source>
</evidence>
<dbReference type="Gene3D" id="1.20.1280.50">
    <property type="match status" value="1"/>
</dbReference>
<evidence type="ECO:0000313" key="3">
    <source>
        <dbReference type="Proteomes" id="UP000327157"/>
    </source>
</evidence>
<dbReference type="OrthoDB" id="642536at2759"/>
<feature type="domain" description="KIB1-4 beta-propeller" evidence="1">
    <location>
        <begin position="80"/>
        <end position="370"/>
    </location>
</feature>
<dbReference type="InterPro" id="IPR036047">
    <property type="entry name" value="F-box-like_dom_sf"/>
</dbReference>
<reference evidence="2 3" key="3">
    <citation type="submission" date="2019-11" db="EMBL/GenBank/DDBJ databases">
        <title>A de novo genome assembly of a pear dwarfing rootstock.</title>
        <authorList>
            <person name="Wang F."/>
            <person name="Wang J."/>
            <person name="Li S."/>
            <person name="Zhang Y."/>
            <person name="Fang M."/>
            <person name="Ma L."/>
            <person name="Zhao Y."/>
            <person name="Jiang S."/>
        </authorList>
    </citation>
    <scope>NUCLEOTIDE SEQUENCE [LARGE SCALE GENOMIC DNA]</scope>
    <source>
        <strain evidence="2">S2</strain>
        <tissue evidence="2">Leaf</tissue>
    </source>
</reference>
<keyword evidence="3" id="KW-1185">Reference proteome</keyword>
<dbReference type="SUPFAM" id="SSF81383">
    <property type="entry name" value="F-box domain"/>
    <property type="match status" value="1"/>
</dbReference>
<gene>
    <name evidence="2" type="ORF">D8674_027180</name>
</gene>
<reference evidence="2 3" key="1">
    <citation type="submission" date="2019-09" db="EMBL/GenBank/DDBJ databases">
        <authorList>
            <person name="Ou C."/>
        </authorList>
    </citation>
    <scope>NUCLEOTIDE SEQUENCE [LARGE SCALE GENOMIC DNA]</scope>
    <source>
        <strain evidence="2">S2</strain>
        <tissue evidence="2">Leaf</tissue>
    </source>
</reference>
<dbReference type="EMBL" id="SMOL01000004">
    <property type="protein sequence ID" value="KAB2636646.1"/>
    <property type="molecule type" value="Genomic_DNA"/>
</dbReference>
<protein>
    <recommendedName>
        <fullName evidence="1">KIB1-4 beta-propeller domain-containing protein</fullName>
    </recommendedName>
</protein>
<dbReference type="Pfam" id="PF03478">
    <property type="entry name" value="Beta-prop_KIB1-4"/>
    <property type="match status" value="1"/>
</dbReference>
<dbReference type="PANTHER" id="PTHR44259:SF108">
    <property type="entry name" value="F-BOX PROTEIN SKIP23-LIKE"/>
    <property type="match status" value="1"/>
</dbReference>
<dbReference type="InterPro" id="IPR005174">
    <property type="entry name" value="KIB1-4_b-propeller"/>
</dbReference>
<reference evidence="3" key="2">
    <citation type="submission" date="2019-10" db="EMBL/GenBank/DDBJ databases">
        <title>A de novo genome assembly of a pear dwarfing rootstock.</title>
        <authorList>
            <person name="Wang F."/>
            <person name="Wang J."/>
            <person name="Li S."/>
            <person name="Zhang Y."/>
            <person name="Fang M."/>
            <person name="Ma L."/>
            <person name="Zhao Y."/>
            <person name="Jiang S."/>
        </authorList>
    </citation>
    <scope>NUCLEOTIDE SEQUENCE [LARGE SCALE GENOMIC DNA]</scope>
</reference>
<proteinExistence type="predicted"/>
<dbReference type="Proteomes" id="UP000327157">
    <property type="component" value="Chromosome 5"/>
</dbReference>
<dbReference type="InterPro" id="IPR050942">
    <property type="entry name" value="F-box_BR-signaling"/>
</dbReference>
<sequence>MARSSEGNSFTMVDWSSLPQELVICIASRIALMEDFVAFGAVCKSWRWAATKENFTSRLTYQVPFLMLPNPKPDDAFREFYSLTKDKIHKLHLPEAKGKVCCSSLGWLITLRGLEFRLLHPLDHAHIKLPKPNFSPQIMSYFHWVKKIVLSSSPSWTSDYTIMVLYDGNSLTFCKPRQDKCWTRIVLDVHPLDITYYKGRLYAVTFGGMVLVCNTEDPKQPKTRVVVPEIPIVVKHRSPDRKLYVVESAGDLLVVFSVQEMDNLPLQRPYQTTHREWLFSSQKEYRTTHRQFKVFKVPLSGGSWRLESEVKKLGNRSLFVGDNNSSFSVEASNYLGCKANCIYYYSYTFREVDREGLSPLNGNIEMGVFNLEDGSTEQHFGFPNFALERANFPSAGTPCAWIQPSF</sequence>
<dbReference type="SUPFAM" id="SSF63825">
    <property type="entry name" value="YWTD domain"/>
    <property type="match status" value="1"/>
</dbReference>
<evidence type="ECO:0000259" key="1">
    <source>
        <dbReference type="Pfam" id="PF03478"/>
    </source>
</evidence>
<dbReference type="CDD" id="cd09917">
    <property type="entry name" value="F-box_SF"/>
    <property type="match status" value="1"/>
</dbReference>
<dbReference type="PANTHER" id="PTHR44259">
    <property type="entry name" value="OS07G0183000 PROTEIN-RELATED"/>
    <property type="match status" value="1"/>
</dbReference>
<organism evidence="2 3">
    <name type="scientific">Pyrus ussuriensis x Pyrus communis</name>
    <dbReference type="NCBI Taxonomy" id="2448454"/>
    <lineage>
        <taxon>Eukaryota</taxon>
        <taxon>Viridiplantae</taxon>
        <taxon>Streptophyta</taxon>
        <taxon>Embryophyta</taxon>
        <taxon>Tracheophyta</taxon>
        <taxon>Spermatophyta</taxon>
        <taxon>Magnoliopsida</taxon>
        <taxon>eudicotyledons</taxon>
        <taxon>Gunneridae</taxon>
        <taxon>Pentapetalae</taxon>
        <taxon>rosids</taxon>
        <taxon>fabids</taxon>
        <taxon>Rosales</taxon>
        <taxon>Rosaceae</taxon>
        <taxon>Amygdaloideae</taxon>
        <taxon>Maleae</taxon>
        <taxon>Pyrus</taxon>
    </lineage>
</organism>
<dbReference type="AlphaFoldDB" id="A0A5N5I903"/>
<name>A0A5N5I903_9ROSA</name>
<accession>A0A5N5I903</accession>
<comment type="caution">
    <text evidence="2">The sequence shown here is derived from an EMBL/GenBank/DDBJ whole genome shotgun (WGS) entry which is preliminary data.</text>
</comment>